<gene>
    <name evidence="3" type="ORF">Ahy_A02g005550</name>
</gene>
<evidence type="ECO:0000259" key="2">
    <source>
        <dbReference type="Pfam" id="PF05970"/>
    </source>
</evidence>
<keyword evidence="1" id="KW-0547">Nucleotide-binding</keyword>
<dbReference type="InterPro" id="IPR010285">
    <property type="entry name" value="DNA_helicase_pif1-like_DEAD"/>
</dbReference>
<organism evidence="3 4">
    <name type="scientific">Arachis hypogaea</name>
    <name type="common">Peanut</name>
    <dbReference type="NCBI Taxonomy" id="3818"/>
    <lineage>
        <taxon>Eukaryota</taxon>
        <taxon>Viridiplantae</taxon>
        <taxon>Streptophyta</taxon>
        <taxon>Embryophyta</taxon>
        <taxon>Tracheophyta</taxon>
        <taxon>Spermatophyta</taxon>
        <taxon>Magnoliopsida</taxon>
        <taxon>eudicotyledons</taxon>
        <taxon>Gunneridae</taxon>
        <taxon>Pentapetalae</taxon>
        <taxon>rosids</taxon>
        <taxon>fabids</taxon>
        <taxon>Fabales</taxon>
        <taxon>Fabaceae</taxon>
        <taxon>Papilionoideae</taxon>
        <taxon>50 kb inversion clade</taxon>
        <taxon>dalbergioids sensu lato</taxon>
        <taxon>Dalbergieae</taxon>
        <taxon>Pterocarpus clade</taxon>
        <taxon>Arachis</taxon>
    </lineage>
</organism>
<dbReference type="Pfam" id="PF05970">
    <property type="entry name" value="PIF1"/>
    <property type="match status" value="1"/>
</dbReference>
<keyword evidence="1" id="KW-0347">Helicase</keyword>
<keyword evidence="1" id="KW-0233">DNA recombination</keyword>
<dbReference type="GO" id="GO:0006310">
    <property type="term" value="P:DNA recombination"/>
    <property type="evidence" value="ECO:0007669"/>
    <property type="project" value="UniProtKB-KW"/>
</dbReference>
<proteinExistence type="inferred from homology"/>
<evidence type="ECO:0000256" key="1">
    <source>
        <dbReference type="RuleBase" id="RU363044"/>
    </source>
</evidence>
<comment type="cofactor">
    <cofactor evidence="1">
        <name>Mg(2+)</name>
        <dbReference type="ChEBI" id="CHEBI:18420"/>
    </cofactor>
</comment>
<name>A0A445E7I1_ARAHY</name>
<reference evidence="3 4" key="1">
    <citation type="submission" date="2019-01" db="EMBL/GenBank/DDBJ databases">
        <title>Sequencing of cultivated peanut Arachis hypogaea provides insights into genome evolution and oil improvement.</title>
        <authorList>
            <person name="Chen X."/>
        </authorList>
    </citation>
    <scope>NUCLEOTIDE SEQUENCE [LARGE SCALE GENOMIC DNA]</scope>
    <source>
        <strain evidence="4">cv. Fuhuasheng</strain>
        <tissue evidence="3">Leaves</tissue>
    </source>
</reference>
<dbReference type="GO" id="GO:0043139">
    <property type="term" value="F:5'-3' DNA helicase activity"/>
    <property type="evidence" value="ECO:0007669"/>
    <property type="project" value="UniProtKB-EC"/>
</dbReference>
<dbReference type="GO" id="GO:0000723">
    <property type="term" value="P:telomere maintenance"/>
    <property type="evidence" value="ECO:0007669"/>
    <property type="project" value="InterPro"/>
</dbReference>
<dbReference type="GO" id="GO:0016887">
    <property type="term" value="F:ATP hydrolysis activity"/>
    <property type="evidence" value="ECO:0007669"/>
    <property type="project" value="RHEA"/>
</dbReference>
<dbReference type="GO" id="GO:0006281">
    <property type="term" value="P:DNA repair"/>
    <property type="evidence" value="ECO:0007669"/>
    <property type="project" value="UniProtKB-KW"/>
</dbReference>
<dbReference type="AlphaFoldDB" id="A0A445E7I1"/>
<protein>
    <recommendedName>
        <fullName evidence="1">ATP-dependent DNA helicase</fullName>
        <ecNumber evidence="1">5.6.2.3</ecNumber>
    </recommendedName>
</protein>
<dbReference type="EC" id="5.6.2.3" evidence="1"/>
<accession>A0A445E7I1</accession>
<keyword evidence="1" id="KW-0234">DNA repair</keyword>
<evidence type="ECO:0000313" key="4">
    <source>
        <dbReference type="Proteomes" id="UP000289738"/>
    </source>
</evidence>
<comment type="catalytic activity">
    <reaction evidence="1">
        <text>ATP + H2O = ADP + phosphate + H(+)</text>
        <dbReference type="Rhea" id="RHEA:13065"/>
        <dbReference type="ChEBI" id="CHEBI:15377"/>
        <dbReference type="ChEBI" id="CHEBI:15378"/>
        <dbReference type="ChEBI" id="CHEBI:30616"/>
        <dbReference type="ChEBI" id="CHEBI:43474"/>
        <dbReference type="ChEBI" id="CHEBI:456216"/>
        <dbReference type="EC" id="5.6.2.3"/>
    </reaction>
</comment>
<keyword evidence="1" id="KW-0378">Hydrolase</keyword>
<comment type="similarity">
    <text evidence="1">Belongs to the helicase family.</text>
</comment>
<dbReference type="EMBL" id="SDMP01000002">
    <property type="protein sequence ID" value="RYR71269.1"/>
    <property type="molecule type" value="Genomic_DNA"/>
</dbReference>
<keyword evidence="4" id="KW-1185">Reference proteome</keyword>
<evidence type="ECO:0000313" key="3">
    <source>
        <dbReference type="EMBL" id="RYR71269.1"/>
    </source>
</evidence>
<feature type="domain" description="DNA helicase Pif1-like DEAD-box helicase" evidence="2">
    <location>
        <begin position="2"/>
        <end position="37"/>
    </location>
</feature>
<keyword evidence="1" id="KW-0067">ATP-binding</keyword>
<comment type="caution">
    <text evidence="3">The sequence shown here is derived from an EMBL/GenBank/DDBJ whole genome shotgun (WGS) entry which is preliminary data.</text>
</comment>
<dbReference type="Proteomes" id="UP000289738">
    <property type="component" value="Chromosome A02"/>
</dbReference>
<dbReference type="GO" id="GO:0005524">
    <property type="term" value="F:ATP binding"/>
    <property type="evidence" value="ECO:0007669"/>
    <property type="project" value="UniProtKB-KW"/>
</dbReference>
<sequence>MVVFSGDFRQILSVITRGSQENIVHTIINSLYFWEFVSDGLLGDSLDGELDIEISMDMIVLDFEQTFDELIDFDRTLLTPTLDVVDKIISQLLSIVLGDEKVYLSLDNFCVKKDNIKSHMKFFLSRSIKCS</sequence>
<keyword evidence="1" id="KW-0227">DNA damage</keyword>
<dbReference type="STRING" id="3818.A0A445E7I1"/>